<dbReference type="InterPro" id="IPR005506">
    <property type="entry name" value="DUF312_ALF"/>
</dbReference>
<gene>
    <name evidence="1" type="ORF">Pa4123_65670</name>
</gene>
<dbReference type="Pfam" id="PF03752">
    <property type="entry name" value="ALF"/>
    <property type="match status" value="7"/>
</dbReference>
<sequence length="1334" mass="139047">MSSPLDVAYRPPRQAAGGRRILVAAFTVLALLAGLLHATPARAEADPVPVDRSRVVTTWQSGGAQVRAAAEAALLGSDDQVRQFLEVGWQQAQQLDERDAVVAAIAEGGPSLRAAARRALDAADAGDASAIDTFLHTGWHEPSDVDTRVSVNQLMATGGPQVREAGQRALDSEDAAVLRRFLDSGWQTQWQTDQRLRVNQAMATGGPRVREAGQKALDAGTPEALEQFLEYGWAVAAAQDEETTTLTGLLAQAQAAGEVAAEETRNATSEADRASAAAEAARKAAEKAAAATEAARDNTAQAAAHAKRAANAANKAAEAAKVAIQAAAAASRAARAASTAAARAASAAAAADRAAARAYRMAAHAATDASNASAARQAAREANAIAAEAENFADRAEQAGEAIKAGKQAVTAAISAAHHAQAAAMANDIAVGHANSAGADAAEAVAAAQRARANADRAVRAARAAEKYLGVAIDAAFAARDAARRAAANAKAAALAAIEAAEHAGEAAEAAQRSAEHARLATAAANSAVDAAAKAMDVFVAAREADAERLAVAKDEQLEVVRAANTEYEAQQRRADWDTEQAAQRDAETNRLLALAQNPATPMADAVAAGRRVALALAAAQGVWTREAGLAALAGTDEQVLEYARTGVAKAAARDDRQAVMNLAVDANTALAGAARTALAGDDAAVRQFLRTQNYPGRYRDDRLKVNQILAAARDAGDVVLARAAQQALDAETLQALRDFLDTGRYTAGAVGERVLVNQILADPDSGPEVKAAAQIALDGPPPGLREFLTTGRYAATERDHTSAIHLAVVGGLLDKINEVAQTAVENALEAHAVAARAIGDADKAASYAAQATDSAQKAADYADRARQHAANAAQSVEKAAAAVKTAKQAATRADASARSAIRSATWAISSYENAAASASEAQAAAERARKAALSAGKSAMVAAAAAQQAYEEYAYAEAVASMDCLNTFQSVPAQDWEQLLAPPGTDYTENCVRLVTGDPEELATRAYINAGYCEMYPKDSQNYDNCVQSTLHPAFAGLPGLVAIGQVIEGMTAAMIPIGIAAGVTCVATIVCGAALGTILGIGEVGLNIFKLINGDQTLAQTLLNLGRIALETLVFAGIGKLVTAGFRSVRALYVASQNAKKLQADLQVVNLERLIQVGFVSCLRHSFDARTVHVQNNNTDCPLVLGIRRHIEGLAQSIGGRTLLDPRLAEVTGYQNGVPMTRWMSEVNNTLGSNSKIAVALDGFDGMNVGTVEEAKQAYLAAYRMGAAANVGGEWAATPWEMYRIGFYSRMAHIDQDFYHLDWENVTWYYRGIKIDLPEPIWDADPAKVRFP</sequence>
<keyword evidence="2" id="KW-1185">Reference proteome</keyword>
<proteinExistence type="predicted"/>
<dbReference type="PANTHER" id="PTHR23242:SF9">
    <property type="entry name" value="TRANSCRIPTION FACTOR HOXA13"/>
    <property type="match status" value="1"/>
</dbReference>
<reference evidence="1" key="1">
    <citation type="submission" date="2022-12" db="EMBL/GenBank/DDBJ databases">
        <title>New Phytohabitans aurantiacus sp. RD004123 nov., an actinomycete isolated from soil.</title>
        <authorList>
            <person name="Triningsih D.W."/>
            <person name="Harunari E."/>
            <person name="Igarashi Y."/>
        </authorList>
    </citation>
    <scope>NUCLEOTIDE SEQUENCE</scope>
    <source>
        <strain evidence="1">RD004123</strain>
    </source>
</reference>
<protein>
    <recommendedName>
        <fullName evidence="3">Methyl-accepting transducer domain-containing protein</fullName>
    </recommendedName>
</protein>
<dbReference type="Proteomes" id="UP001144280">
    <property type="component" value="Unassembled WGS sequence"/>
</dbReference>
<dbReference type="PANTHER" id="PTHR23242">
    <property type="entry name" value="TRANSCRIPTION FACTOR HOXA13"/>
    <property type="match status" value="1"/>
</dbReference>
<evidence type="ECO:0000313" key="2">
    <source>
        <dbReference type="Proteomes" id="UP001144280"/>
    </source>
</evidence>
<evidence type="ECO:0008006" key="3">
    <source>
        <dbReference type="Google" id="ProtNLM"/>
    </source>
</evidence>
<accession>A0ABQ5R3J9</accession>
<dbReference type="EMBL" id="BSDI01000042">
    <property type="protein sequence ID" value="GLI01291.1"/>
    <property type="molecule type" value="Genomic_DNA"/>
</dbReference>
<evidence type="ECO:0000313" key="1">
    <source>
        <dbReference type="EMBL" id="GLI01291.1"/>
    </source>
</evidence>
<comment type="caution">
    <text evidence="1">The sequence shown here is derived from an EMBL/GenBank/DDBJ whole genome shotgun (WGS) entry which is preliminary data.</text>
</comment>
<name>A0ABQ5R3J9_9ACTN</name>
<dbReference type="RefSeq" id="WP_281902200.1">
    <property type="nucleotide sequence ID" value="NZ_BSDI01000042.1"/>
</dbReference>
<organism evidence="1 2">
    <name type="scientific">Phytohabitans aurantiacus</name>
    <dbReference type="NCBI Taxonomy" id="3016789"/>
    <lineage>
        <taxon>Bacteria</taxon>
        <taxon>Bacillati</taxon>
        <taxon>Actinomycetota</taxon>
        <taxon>Actinomycetes</taxon>
        <taxon>Micromonosporales</taxon>
        <taxon>Micromonosporaceae</taxon>
    </lineage>
</organism>